<keyword evidence="5 7" id="KW-0472">Membrane</keyword>
<evidence type="ECO:0000313" key="9">
    <source>
        <dbReference type="EMBL" id="ENO98569.1"/>
    </source>
</evidence>
<dbReference type="GO" id="GO:0004713">
    <property type="term" value="F:protein tyrosine kinase activity"/>
    <property type="evidence" value="ECO:0007669"/>
    <property type="project" value="TreeGrafter"/>
</dbReference>
<dbReference type="PANTHER" id="PTHR32309:SF13">
    <property type="entry name" value="FERRIC ENTEROBACTIN TRANSPORT PROTEIN FEPE"/>
    <property type="match status" value="1"/>
</dbReference>
<comment type="subcellular location">
    <subcellularLocation>
        <location evidence="1">Cell membrane</location>
        <topology evidence="1">Multi-pass membrane protein</topology>
    </subcellularLocation>
</comment>
<protein>
    <submittedName>
        <fullName evidence="9">Lipopolysaccharide biosynthesis protein</fullName>
    </submittedName>
</protein>
<accession>N7A2P7</accession>
<name>N7A2P7_9RHOO</name>
<feature type="coiled-coil region" evidence="6">
    <location>
        <begin position="246"/>
        <end position="273"/>
    </location>
</feature>
<feature type="domain" description="Polysaccharide chain length determinant N-terminal" evidence="8">
    <location>
        <begin position="14"/>
        <end position="52"/>
    </location>
</feature>
<evidence type="ECO:0000259" key="8">
    <source>
        <dbReference type="Pfam" id="PF02706"/>
    </source>
</evidence>
<sequence length="396" mass="43535">MQNTQPPAQAYEDDEIDLRQLVSTLWAQKGLIAGVGVLGAALGVGGSLLSTKYVTEGLLLTPSVLATDYKRYESVLSSGARLEEFLRLGAQSDTADGLRLQRLARTPNGLRESIKPEFALTEKDQKAFGIKPNGEAQNALVGMQIRYADKDPSNGTPLALLAEYVRDSVIKVDLADSTLGNCNTYATRAQELRNQQLQSDFTIRQEAQRITDLREIIARHPDAGAAESRQIVSLERGTERFLSPAAQLVAAEIQIADLKLAEAQRERERVASELKRKYYCDAEAALKQPISGRKLLAELQNLQATAFQGRDRATDIVEQTWNELELERERWNNTYLAGMRFVAPPEGTEVRERKPGLAMGIALGGVLGGMLGVMIALVRAWWRGSREGEAGISTKV</sequence>
<keyword evidence="2" id="KW-1003">Cell membrane</keyword>
<reference evidence="9 10" key="1">
    <citation type="submission" date="2012-09" db="EMBL/GenBank/DDBJ databases">
        <title>Draft Genome Sequences of 6 Strains from Genus Thauera.</title>
        <authorList>
            <person name="Liu B."/>
            <person name="Shapleigh J.P."/>
            <person name="Frostegard A.H."/>
        </authorList>
    </citation>
    <scope>NUCLEOTIDE SEQUENCE [LARGE SCALE GENOMIC DNA]</scope>
    <source>
        <strain evidence="9 10">B4P</strain>
    </source>
</reference>
<organism evidence="9 10">
    <name type="scientific">Thauera phenylacetica B4P</name>
    <dbReference type="NCBI Taxonomy" id="1234382"/>
    <lineage>
        <taxon>Bacteria</taxon>
        <taxon>Pseudomonadati</taxon>
        <taxon>Pseudomonadota</taxon>
        <taxon>Betaproteobacteria</taxon>
        <taxon>Rhodocyclales</taxon>
        <taxon>Zoogloeaceae</taxon>
        <taxon>Thauera</taxon>
    </lineage>
</organism>
<dbReference type="GO" id="GO:0005886">
    <property type="term" value="C:plasma membrane"/>
    <property type="evidence" value="ECO:0007669"/>
    <property type="project" value="UniProtKB-SubCell"/>
</dbReference>
<keyword evidence="6" id="KW-0175">Coiled coil</keyword>
<evidence type="ECO:0000256" key="3">
    <source>
        <dbReference type="ARBA" id="ARBA00022692"/>
    </source>
</evidence>
<dbReference type="Proteomes" id="UP000013047">
    <property type="component" value="Unassembled WGS sequence"/>
</dbReference>
<evidence type="ECO:0000256" key="4">
    <source>
        <dbReference type="ARBA" id="ARBA00022989"/>
    </source>
</evidence>
<keyword evidence="4 7" id="KW-1133">Transmembrane helix</keyword>
<dbReference type="InterPro" id="IPR050445">
    <property type="entry name" value="Bact_polysacc_biosynth/exp"/>
</dbReference>
<dbReference type="RefSeq" id="WP_004356803.1">
    <property type="nucleotide sequence ID" value="NZ_AMXF01000009.1"/>
</dbReference>
<proteinExistence type="predicted"/>
<gene>
    <name evidence="9" type="ORF">C667_03168</name>
</gene>
<dbReference type="AlphaFoldDB" id="N7A2P7"/>
<keyword evidence="10" id="KW-1185">Reference proteome</keyword>
<dbReference type="EMBL" id="AMXF01000009">
    <property type="protein sequence ID" value="ENO98569.1"/>
    <property type="molecule type" value="Genomic_DNA"/>
</dbReference>
<evidence type="ECO:0000256" key="7">
    <source>
        <dbReference type="SAM" id="Phobius"/>
    </source>
</evidence>
<evidence type="ECO:0000256" key="5">
    <source>
        <dbReference type="ARBA" id="ARBA00023136"/>
    </source>
</evidence>
<evidence type="ECO:0000256" key="2">
    <source>
        <dbReference type="ARBA" id="ARBA00022475"/>
    </source>
</evidence>
<dbReference type="OrthoDB" id="8526417at2"/>
<evidence type="ECO:0000256" key="6">
    <source>
        <dbReference type="SAM" id="Coils"/>
    </source>
</evidence>
<keyword evidence="3 7" id="KW-0812">Transmembrane</keyword>
<evidence type="ECO:0000313" key="10">
    <source>
        <dbReference type="Proteomes" id="UP000013047"/>
    </source>
</evidence>
<dbReference type="InterPro" id="IPR003856">
    <property type="entry name" value="LPS_length_determ_N"/>
</dbReference>
<dbReference type="Pfam" id="PF02706">
    <property type="entry name" value="Wzz"/>
    <property type="match status" value="1"/>
</dbReference>
<feature type="transmembrane region" description="Helical" evidence="7">
    <location>
        <begin position="357"/>
        <end position="378"/>
    </location>
</feature>
<dbReference type="PANTHER" id="PTHR32309">
    <property type="entry name" value="TYROSINE-PROTEIN KINASE"/>
    <property type="match status" value="1"/>
</dbReference>
<comment type="caution">
    <text evidence="9">The sequence shown here is derived from an EMBL/GenBank/DDBJ whole genome shotgun (WGS) entry which is preliminary data.</text>
</comment>
<evidence type="ECO:0000256" key="1">
    <source>
        <dbReference type="ARBA" id="ARBA00004651"/>
    </source>
</evidence>